<name>A0ABU8TLE9_9HYPH</name>
<accession>A0ABU8TLE9</accession>
<evidence type="ECO:0000313" key="2">
    <source>
        <dbReference type="EMBL" id="MEJ8474435.1"/>
    </source>
</evidence>
<comment type="caution">
    <text evidence="2">The sequence shown here is derived from an EMBL/GenBank/DDBJ whole genome shotgun (WGS) entry which is preliminary data.</text>
</comment>
<dbReference type="EMBL" id="JBAKIA010000005">
    <property type="protein sequence ID" value="MEJ8474435.1"/>
    <property type="molecule type" value="Genomic_DNA"/>
</dbReference>
<reference evidence="2 3" key="1">
    <citation type="submission" date="2024-02" db="EMBL/GenBank/DDBJ databases">
        <title>Roseibium algae sp. nov., isolated from marine alga (Grateloupia sp.), showing potential in myo-inositol conversion.</title>
        <authorList>
            <person name="Wang Y."/>
        </authorList>
    </citation>
    <scope>NUCLEOTIDE SEQUENCE [LARGE SCALE GENOMIC DNA]</scope>
    <source>
        <strain evidence="2 3">H3510</strain>
    </source>
</reference>
<keyword evidence="1" id="KW-1133">Transmembrane helix</keyword>
<feature type="transmembrane region" description="Helical" evidence="1">
    <location>
        <begin position="66"/>
        <end position="86"/>
    </location>
</feature>
<keyword evidence="1" id="KW-0472">Membrane</keyword>
<feature type="transmembrane region" description="Helical" evidence="1">
    <location>
        <begin position="12"/>
        <end position="29"/>
    </location>
</feature>
<evidence type="ECO:0000256" key="1">
    <source>
        <dbReference type="SAM" id="Phobius"/>
    </source>
</evidence>
<dbReference type="RefSeq" id="WP_340274181.1">
    <property type="nucleotide sequence ID" value="NZ_JBAKIA010000005.1"/>
</dbReference>
<keyword evidence="3" id="KW-1185">Reference proteome</keyword>
<proteinExistence type="predicted"/>
<protein>
    <recommendedName>
        <fullName evidence="4">Holin</fullName>
    </recommendedName>
</protein>
<evidence type="ECO:0008006" key="4">
    <source>
        <dbReference type="Google" id="ProtNLM"/>
    </source>
</evidence>
<keyword evidence="1" id="KW-0812">Transmembrane</keyword>
<sequence length="108" mass="11885">MRDYLEWMQDQVSGRVLVIAAFAFIGASLPKDLTVRQRGQAFFVGGLAALVFGEPVRELLALSDTWAYGMAGILAMTGRNIAIFILRASRDPASAAREVLGIWRGRDR</sequence>
<evidence type="ECO:0000313" key="3">
    <source>
        <dbReference type="Proteomes" id="UP001385499"/>
    </source>
</evidence>
<gene>
    <name evidence="2" type="ORF">V6575_10075</name>
</gene>
<dbReference type="Proteomes" id="UP001385499">
    <property type="component" value="Unassembled WGS sequence"/>
</dbReference>
<organism evidence="2 3">
    <name type="scientific">Roseibium algae</name>
    <dbReference type="NCBI Taxonomy" id="3123038"/>
    <lineage>
        <taxon>Bacteria</taxon>
        <taxon>Pseudomonadati</taxon>
        <taxon>Pseudomonadota</taxon>
        <taxon>Alphaproteobacteria</taxon>
        <taxon>Hyphomicrobiales</taxon>
        <taxon>Stappiaceae</taxon>
        <taxon>Roseibium</taxon>
    </lineage>
</organism>